<dbReference type="EMBL" id="KK100540">
    <property type="protein sequence ID" value="KIZ05212.1"/>
    <property type="molecule type" value="Genomic_DNA"/>
</dbReference>
<name>A0A0D2MXZ2_9CHLO</name>
<dbReference type="Proteomes" id="UP000054498">
    <property type="component" value="Unassembled WGS sequence"/>
</dbReference>
<gene>
    <name evidence="1" type="ORF">MNEG_2751</name>
</gene>
<dbReference type="RefSeq" id="XP_013904231.1">
    <property type="nucleotide sequence ID" value="XM_014048777.1"/>
</dbReference>
<dbReference type="GeneID" id="25735629"/>
<reference evidence="1 2" key="1">
    <citation type="journal article" date="2013" name="BMC Genomics">
        <title>Reconstruction of the lipid metabolism for the microalga Monoraphidium neglectum from its genome sequence reveals characteristics suitable for biofuel production.</title>
        <authorList>
            <person name="Bogen C."/>
            <person name="Al-Dilaimi A."/>
            <person name="Albersmeier A."/>
            <person name="Wichmann J."/>
            <person name="Grundmann M."/>
            <person name="Rupp O."/>
            <person name="Lauersen K.J."/>
            <person name="Blifernez-Klassen O."/>
            <person name="Kalinowski J."/>
            <person name="Goesmann A."/>
            <person name="Mussgnug J.H."/>
            <person name="Kruse O."/>
        </authorList>
    </citation>
    <scope>NUCLEOTIDE SEQUENCE [LARGE SCALE GENOMIC DNA]</scope>
    <source>
        <strain evidence="1 2">SAG 48.87</strain>
    </source>
</reference>
<organism evidence="1 2">
    <name type="scientific">Monoraphidium neglectum</name>
    <dbReference type="NCBI Taxonomy" id="145388"/>
    <lineage>
        <taxon>Eukaryota</taxon>
        <taxon>Viridiplantae</taxon>
        <taxon>Chlorophyta</taxon>
        <taxon>core chlorophytes</taxon>
        <taxon>Chlorophyceae</taxon>
        <taxon>CS clade</taxon>
        <taxon>Sphaeropleales</taxon>
        <taxon>Selenastraceae</taxon>
        <taxon>Monoraphidium</taxon>
    </lineage>
</organism>
<accession>A0A0D2MXZ2</accession>
<dbReference type="OrthoDB" id="545623at2759"/>
<proteinExistence type="predicted"/>
<protein>
    <submittedName>
        <fullName evidence="1">Uncharacterized protein</fullName>
    </submittedName>
</protein>
<keyword evidence="2" id="KW-1185">Reference proteome</keyword>
<dbReference type="KEGG" id="mng:MNEG_2751"/>
<sequence length="880" mass="88544">MVNLTSVPAYRAPMKQLADSAPLRRAAGYPMSAADSRPALQHFVSVASSSGGSSLQGPSSLPKLPEVGRRLLQDAGFQTAAEDDTSAHAAQLPSVSAAAARQGACTAGAACFAPRGGFAGVDAPPGGAMALAVGRRHIVQTAGDVMSVFNIGADGSRSSTLRTIPLRSFFAGVGSGCTGVDDGAAVYDKHADRFVVAASCGGFGRVLVAVSSTPSAAGTWFLFGLVADGVDTKLSCTAPEEQALADYPQLGYNKDGLFVTYHSYCPSNPSNAGAVLLALPKFKAYQGSPSMYAAVYTSAEVAAAAGLAAGAAAVRQLQPVAPQSADDVAEGVAFFVADHRPRSGAKRSSFTLVSLVNTGALWGYAAEINGVPPPLLLASVVPWGQPAPISSAGTLKQPGGGAALGAGGVGPTGFWSGGAALARGRLLLATRADTVEDGGLYSPRPGVIWAEVIPQLAWGAAPVNGTALTVTADTCAAAVASGMAAEFDWSKDYSLTWGSEFARNWSMSLGMFRTAAAAKPKAAPRRPSRAGVTGAATVVLDRTSRLSRAADTSPAANFLAMGFASSAAVGGIGGLIGSLFRGPMGGSGYRGRQGSCGCSTTCGYGELQSYSYVYNFDDYCDAGYNQWGPSNSNDMWGSTYNGAYCTGNAAFGMVGNNQYDQCGRWCELRCPGTGQRSAPRYGFYGATNNYPPLMYASLDPNAEGSTAEAATAGQVSSALVSAAASAPSSVTKPMKAAACAAAAALTGSVARFGSVDAGGALGLAYPAVAVAPNGAAVLAFVYSGPGRMPDSGADAFPGVGAAFVGAGARGAVPISALQRGDAPIALSTAPGAVTWGELSAADVHPETGAVYVAARRGGATRTQRGTVATWVGLVPQALTP</sequence>
<evidence type="ECO:0000313" key="2">
    <source>
        <dbReference type="Proteomes" id="UP000054498"/>
    </source>
</evidence>
<dbReference type="AlphaFoldDB" id="A0A0D2MXZ2"/>
<evidence type="ECO:0000313" key="1">
    <source>
        <dbReference type="EMBL" id="KIZ05212.1"/>
    </source>
</evidence>